<dbReference type="AlphaFoldDB" id="A0A844FH38"/>
<evidence type="ECO:0000313" key="3">
    <source>
        <dbReference type="Proteomes" id="UP000462760"/>
    </source>
</evidence>
<evidence type="ECO:0000313" key="1">
    <source>
        <dbReference type="EMBL" id="MCG4564788.1"/>
    </source>
</evidence>
<gene>
    <name evidence="2" type="ORF">FYJ27_06125</name>
    <name evidence="1" type="ORF">L0P62_04920</name>
</gene>
<dbReference type="RefSeq" id="WP_154483994.1">
    <property type="nucleotide sequence ID" value="NZ_JAJBNW010000014.1"/>
</dbReference>
<dbReference type="EMBL" id="VULR01000007">
    <property type="protein sequence ID" value="MSS43309.1"/>
    <property type="molecule type" value="Genomic_DNA"/>
</dbReference>
<evidence type="ECO:0000313" key="4">
    <source>
        <dbReference type="Proteomes" id="UP001108123"/>
    </source>
</evidence>
<proteinExistence type="predicted"/>
<dbReference type="Proteomes" id="UP001108123">
    <property type="component" value="Unassembled WGS sequence"/>
</dbReference>
<dbReference type="Proteomes" id="UP000462760">
    <property type="component" value="Unassembled WGS sequence"/>
</dbReference>
<evidence type="ECO:0000313" key="2">
    <source>
        <dbReference type="EMBL" id="MSS43309.1"/>
    </source>
</evidence>
<comment type="caution">
    <text evidence="2">The sequence shown here is derived from an EMBL/GenBank/DDBJ whole genome shotgun (WGS) entry which is preliminary data.</text>
</comment>
<reference evidence="1" key="2">
    <citation type="submission" date="2022-01" db="EMBL/GenBank/DDBJ databases">
        <title>Collection of gut derived symbiotic bacterial strains cultured from healthy donors.</title>
        <authorList>
            <person name="Lin H."/>
            <person name="Kohout C."/>
            <person name="Waligurski E."/>
            <person name="Pamer E.G."/>
        </authorList>
    </citation>
    <scope>NUCLEOTIDE SEQUENCE</scope>
    <source>
        <strain evidence="1">MSK.14.39</strain>
    </source>
</reference>
<reference evidence="2 3" key="1">
    <citation type="submission" date="2019-08" db="EMBL/GenBank/DDBJ databases">
        <title>In-depth cultivation of the pig gut microbiome towards novel bacterial diversity and tailored functional studies.</title>
        <authorList>
            <person name="Wylensek D."/>
            <person name="Hitch T.C.A."/>
            <person name="Clavel T."/>
        </authorList>
    </citation>
    <scope>NUCLEOTIDE SEQUENCE [LARGE SCALE GENOMIC DNA]</scope>
    <source>
        <strain evidence="2 3">Med78-601-WT-4W-RMD-3</strain>
    </source>
</reference>
<keyword evidence="4" id="KW-1185">Reference proteome</keyword>
<accession>A0A844FH38</accession>
<sequence>MDIGEYLEEELMAFIPVYLNMKGNCTAIYTYKGGEKYLEQSLRSFLNCLGRYFLMDLKESRKYYGDLLNINKLVPIPFNEENIFIPIKTRKPISRNDGALGYVNIKYIEKIEERVNGVDIFLSSNYKIRSLNSLKTVEKHINNGEIIKKFYNKKEKGIYEDIVFYDEYNKPATKGDIALLRQELLKIKETLE</sequence>
<dbReference type="OrthoDB" id="2374476at2"/>
<evidence type="ECO:0008006" key="5">
    <source>
        <dbReference type="Google" id="ProtNLM"/>
    </source>
</evidence>
<organism evidence="2 3">
    <name type="scientific">Anaerosalibacter bizertensis</name>
    <dbReference type="NCBI Taxonomy" id="932217"/>
    <lineage>
        <taxon>Bacteria</taxon>
        <taxon>Bacillati</taxon>
        <taxon>Bacillota</taxon>
        <taxon>Tissierellia</taxon>
        <taxon>Tissierellales</taxon>
        <taxon>Sporanaerobacteraceae</taxon>
        <taxon>Anaerosalibacter</taxon>
    </lineage>
</organism>
<dbReference type="EMBL" id="JAKNID010000012">
    <property type="protein sequence ID" value="MCG4564788.1"/>
    <property type="molecule type" value="Genomic_DNA"/>
</dbReference>
<name>A0A844FH38_9FIRM</name>
<protein>
    <recommendedName>
        <fullName evidence="5">ComK protein</fullName>
    </recommendedName>
</protein>